<evidence type="ECO:0000313" key="3">
    <source>
        <dbReference type="EMBL" id="MFC7141958.1"/>
    </source>
</evidence>
<name>A0ABD5Y7Y3_9EURY</name>
<comment type="caution">
    <text evidence="3">The sequence shown here is derived from an EMBL/GenBank/DDBJ whole genome shotgun (WGS) entry which is preliminary data.</text>
</comment>
<evidence type="ECO:0000313" key="4">
    <source>
        <dbReference type="Proteomes" id="UP001596432"/>
    </source>
</evidence>
<sequence length="81" mass="8201">MVDITLLEVHLDGAEFTANAPGSGVRSGDTDERDESGLGGGSGPDGGSNPLPTLIAFVGLVAVVVLVRRILRGSGEPTLED</sequence>
<dbReference type="AlphaFoldDB" id="A0ABD5Y7Y3"/>
<feature type="region of interest" description="Disordered" evidence="1">
    <location>
        <begin position="17"/>
        <end position="49"/>
    </location>
</feature>
<dbReference type="RefSeq" id="WP_274323035.1">
    <property type="nucleotide sequence ID" value="NZ_CP118158.1"/>
</dbReference>
<keyword evidence="2" id="KW-0472">Membrane</keyword>
<organism evidence="3 4">
    <name type="scientific">Halosimplex aquaticum</name>
    <dbReference type="NCBI Taxonomy" id="3026162"/>
    <lineage>
        <taxon>Archaea</taxon>
        <taxon>Methanobacteriati</taxon>
        <taxon>Methanobacteriota</taxon>
        <taxon>Stenosarchaea group</taxon>
        <taxon>Halobacteria</taxon>
        <taxon>Halobacteriales</taxon>
        <taxon>Haloarculaceae</taxon>
        <taxon>Halosimplex</taxon>
    </lineage>
</organism>
<evidence type="ECO:0008006" key="5">
    <source>
        <dbReference type="Google" id="ProtNLM"/>
    </source>
</evidence>
<keyword evidence="4" id="KW-1185">Reference proteome</keyword>
<accession>A0ABD5Y7Y3</accession>
<feature type="compositionally biased region" description="Gly residues" evidence="1">
    <location>
        <begin position="37"/>
        <end position="46"/>
    </location>
</feature>
<keyword evidence="2" id="KW-1133">Transmembrane helix</keyword>
<feature type="transmembrane region" description="Helical" evidence="2">
    <location>
        <begin position="51"/>
        <end position="71"/>
    </location>
</feature>
<dbReference type="GeneID" id="78822287"/>
<gene>
    <name evidence="3" type="ORF">ACFQMA_19235</name>
</gene>
<evidence type="ECO:0000256" key="2">
    <source>
        <dbReference type="SAM" id="Phobius"/>
    </source>
</evidence>
<keyword evidence="2" id="KW-0812">Transmembrane</keyword>
<dbReference type="Proteomes" id="UP001596432">
    <property type="component" value="Unassembled WGS sequence"/>
</dbReference>
<evidence type="ECO:0000256" key="1">
    <source>
        <dbReference type="SAM" id="MobiDB-lite"/>
    </source>
</evidence>
<dbReference type="EMBL" id="JBHTAS010000001">
    <property type="protein sequence ID" value="MFC7141958.1"/>
    <property type="molecule type" value="Genomic_DNA"/>
</dbReference>
<proteinExistence type="predicted"/>
<protein>
    <recommendedName>
        <fullName evidence="5">PGF-CTERM sorting domain-containing protein</fullName>
    </recommendedName>
</protein>
<reference evidence="3 4" key="1">
    <citation type="journal article" date="2019" name="Int. J. Syst. Evol. Microbiol.">
        <title>The Global Catalogue of Microorganisms (GCM) 10K type strain sequencing project: providing services to taxonomists for standard genome sequencing and annotation.</title>
        <authorList>
            <consortium name="The Broad Institute Genomics Platform"/>
            <consortium name="The Broad Institute Genome Sequencing Center for Infectious Disease"/>
            <person name="Wu L."/>
            <person name="Ma J."/>
        </authorList>
    </citation>
    <scope>NUCLEOTIDE SEQUENCE [LARGE SCALE GENOMIC DNA]</scope>
    <source>
        <strain evidence="3 4">XZYJT29</strain>
    </source>
</reference>